<dbReference type="KEGG" id="bvc:CEP68_07470"/>
<evidence type="ECO:0000313" key="2">
    <source>
        <dbReference type="Proteomes" id="UP000197050"/>
    </source>
</evidence>
<dbReference type="EMBL" id="CP022048">
    <property type="protein sequence ID" value="ASE39353.1"/>
    <property type="molecule type" value="Genomic_DNA"/>
</dbReference>
<name>A0A1Z3U7X1_BREVE</name>
<gene>
    <name evidence="1" type="ORF">CEP68_07470</name>
</gene>
<proteinExistence type="predicted"/>
<organism evidence="1 2">
    <name type="scientific">Brevundimonas vesicularis</name>
    <name type="common">Pseudomonas vesicularis</name>
    <dbReference type="NCBI Taxonomy" id="41276"/>
    <lineage>
        <taxon>Bacteria</taxon>
        <taxon>Pseudomonadati</taxon>
        <taxon>Pseudomonadota</taxon>
        <taxon>Alphaproteobacteria</taxon>
        <taxon>Caulobacterales</taxon>
        <taxon>Caulobacteraceae</taxon>
        <taxon>Brevundimonas</taxon>
    </lineage>
</organism>
<dbReference type="RefSeq" id="WP_088582546.1">
    <property type="nucleotide sequence ID" value="NZ_CP022048.2"/>
</dbReference>
<accession>A0A1Z3U7X1</accession>
<protein>
    <submittedName>
        <fullName evidence="1">Uncharacterized protein</fullName>
    </submittedName>
</protein>
<dbReference type="AlphaFoldDB" id="A0A1Z3U7X1"/>
<sequence length="105" mass="11360">MSIVKIGSKRTFETGSAVLPHGATEFEISVANFNPTIKIDANRTQHQVGTGLRPSIELLAPPSGSTDYFEKAFADGTASYTLALVVRSYGPASHRYYTLDYSVTT</sequence>
<evidence type="ECO:0000313" key="1">
    <source>
        <dbReference type="EMBL" id="ASE39353.1"/>
    </source>
</evidence>
<reference evidence="2" key="1">
    <citation type="submission" date="2017-06" db="EMBL/GenBank/DDBJ databases">
        <title>FDA dAtabase for Regulatory Grade micrObial Sequences (FDA-ARGOS): Supporting development and validation of Infectious Disease Dx tests.</title>
        <authorList>
            <person name="Minogue T."/>
            <person name="Wolcott M."/>
            <person name="Wasieloski L."/>
            <person name="Aguilar W."/>
            <person name="Moore D."/>
            <person name="Tallon L."/>
            <person name="Sadzewicz L."/>
            <person name="Sengamalay N."/>
            <person name="Ott S."/>
            <person name="Godinez A."/>
            <person name="Nagaraj S."/>
            <person name="Nadendla S."/>
            <person name="Geyer C."/>
            <person name="Sichtig H."/>
        </authorList>
    </citation>
    <scope>NUCLEOTIDE SEQUENCE [LARGE SCALE GENOMIC DNA]</scope>
    <source>
        <strain evidence="2">FDAARGOS_289</strain>
    </source>
</reference>
<dbReference type="Proteomes" id="UP000197050">
    <property type="component" value="Chromosome"/>
</dbReference>
<dbReference type="GeneID" id="34014104"/>